<name>A0A9D1RWX5_9CORY</name>
<keyword evidence="3" id="KW-0547">Nucleotide-binding</keyword>
<reference evidence="7" key="2">
    <citation type="submission" date="2021-04" db="EMBL/GenBank/DDBJ databases">
        <authorList>
            <person name="Gilroy R."/>
        </authorList>
    </citation>
    <scope>NUCLEOTIDE SEQUENCE</scope>
    <source>
        <strain evidence="7">4376</strain>
    </source>
</reference>
<sequence length="283" mass="30150">MALSDVTVHYPGATSPAVDSFSLEIAPGTTTVLLGSSGCGKTTLLRTMNRMVEPTSGTVRVRGEDVRQANAVQLRRSIGYVLQEAGLLPHRTVAQNIATVLRLNGAGKKEAAAAAAEAADMVGLDAELLDRHPAQLSGGQQQRAGVARALAADPDILLMDEPFGAVDPIVRRGLQDLMLDLQQRLRKTVVLVTHDVSEAMTLADHIVLLRQGGKIAQQGTPEQLATHPADEFVRDFLDASARGLRVERRGEKELVVDSRGSIVGVLDQASPTHHASATSQVER</sequence>
<dbReference type="Pfam" id="PF00005">
    <property type="entry name" value="ABC_tran"/>
    <property type="match status" value="1"/>
</dbReference>
<dbReference type="InterPro" id="IPR003593">
    <property type="entry name" value="AAA+_ATPase"/>
</dbReference>
<evidence type="ECO:0000256" key="3">
    <source>
        <dbReference type="ARBA" id="ARBA00022741"/>
    </source>
</evidence>
<evidence type="ECO:0000313" key="7">
    <source>
        <dbReference type="EMBL" id="HIW95252.1"/>
    </source>
</evidence>
<comment type="similarity">
    <text evidence="1">Belongs to the ABC transporter superfamily.</text>
</comment>
<comment type="caution">
    <text evidence="7">The sequence shown here is derived from an EMBL/GenBank/DDBJ whole genome shotgun (WGS) entry which is preliminary data.</text>
</comment>
<dbReference type="SUPFAM" id="SSF52540">
    <property type="entry name" value="P-loop containing nucleoside triphosphate hydrolases"/>
    <property type="match status" value="1"/>
</dbReference>
<evidence type="ECO:0000256" key="1">
    <source>
        <dbReference type="ARBA" id="ARBA00005417"/>
    </source>
</evidence>
<dbReference type="Gene3D" id="3.40.50.300">
    <property type="entry name" value="P-loop containing nucleotide triphosphate hydrolases"/>
    <property type="match status" value="1"/>
</dbReference>
<dbReference type="GO" id="GO:0016887">
    <property type="term" value="F:ATP hydrolysis activity"/>
    <property type="evidence" value="ECO:0007669"/>
    <property type="project" value="InterPro"/>
</dbReference>
<evidence type="ECO:0000256" key="4">
    <source>
        <dbReference type="ARBA" id="ARBA00022840"/>
    </source>
</evidence>
<dbReference type="GO" id="GO:0015418">
    <property type="term" value="F:ABC-type quaternary ammonium compound transporting activity"/>
    <property type="evidence" value="ECO:0007669"/>
    <property type="project" value="UniProtKB-EC"/>
</dbReference>
<dbReference type="EMBL" id="DXFZ01000027">
    <property type="protein sequence ID" value="HIW95252.1"/>
    <property type="molecule type" value="Genomic_DNA"/>
</dbReference>
<dbReference type="InterPro" id="IPR027417">
    <property type="entry name" value="P-loop_NTPase"/>
</dbReference>
<dbReference type="Proteomes" id="UP000824189">
    <property type="component" value="Unassembled WGS sequence"/>
</dbReference>
<feature type="domain" description="ABC transporter" evidence="6">
    <location>
        <begin position="1"/>
        <end position="237"/>
    </location>
</feature>
<protein>
    <recommendedName>
        <fullName evidence="5">ABC-type quaternary amine transporter</fullName>
        <ecNumber evidence="5">7.6.2.9</ecNumber>
    </recommendedName>
</protein>
<dbReference type="PANTHER" id="PTHR43117:SF4">
    <property type="entry name" value="OSMOPROTECTANT IMPORT ATP-BINDING PROTEIN OSMV"/>
    <property type="match status" value="1"/>
</dbReference>
<dbReference type="SMART" id="SM00382">
    <property type="entry name" value="AAA"/>
    <property type="match status" value="1"/>
</dbReference>
<dbReference type="InterPro" id="IPR017871">
    <property type="entry name" value="ABC_transporter-like_CS"/>
</dbReference>
<dbReference type="FunFam" id="3.40.50.300:FF:000425">
    <property type="entry name" value="Probable ABC transporter, ATP-binding subunit"/>
    <property type="match status" value="1"/>
</dbReference>
<keyword evidence="4 7" id="KW-0067">ATP-binding</keyword>
<dbReference type="PROSITE" id="PS50893">
    <property type="entry name" value="ABC_TRANSPORTER_2"/>
    <property type="match status" value="1"/>
</dbReference>
<dbReference type="EC" id="7.6.2.9" evidence="5"/>
<dbReference type="PROSITE" id="PS00211">
    <property type="entry name" value="ABC_TRANSPORTER_1"/>
    <property type="match status" value="1"/>
</dbReference>
<evidence type="ECO:0000259" key="6">
    <source>
        <dbReference type="PROSITE" id="PS50893"/>
    </source>
</evidence>
<dbReference type="PANTHER" id="PTHR43117">
    <property type="entry name" value="OSMOPROTECTANT IMPORT ATP-BINDING PROTEIN OSMV"/>
    <property type="match status" value="1"/>
</dbReference>
<proteinExistence type="inferred from homology"/>
<accession>A0A9D1RWX5</accession>
<keyword evidence="2" id="KW-0813">Transport</keyword>
<evidence type="ECO:0000256" key="2">
    <source>
        <dbReference type="ARBA" id="ARBA00022448"/>
    </source>
</evidence>
<evidence type="ECO:0000313" key="8">
    <source>
        <dbReference type="Proteomes" id="UP000824189"/>
    </source>
</evidence>
<evidence type="ECO:0000256" key="5">
    <source>
        <dbReference type="ARBA" id="ARBA00066388"/>
    </source>
</evidence>
<reference evidence="7" key="1">
    <citation type="journal article" date="2021" name="PeerJ">
        <title>Extensive microbial diversity within the chicken gut microbiome revealed by metagenomics and culture.</title>
        <authorList>
            <person name="Gilroy R."/>
            <person name="Ravi A."/>
            <person name="Getino M."/>
            <person name="Pursley I."/>
            <person name="Horton D.L."/>
            <person name="Alikhan N.F."/>
            <person name="Baker D."/>
            <person name="Gharbi K."/>
            <person name="Hall N."/>
            <person name="Watson M."/>
            <person name="Adriaenssens E.M."/>
            <person name="Foster-Nyarko E."/>
            <person name="Jarju S."/>
            <person name="Secka A."/>
            <person name="Antonio M."/>
            <person name="Oren A."/>
            <person name="Chaudhuri R.R."/>
            <person name="La Ragione R."/>
            <person name="Hildebrand F."/>
            <person name="Pallen M.J."/>
        </authorList>
    </citation>
    <scope>NUCLEOTIDE SEQUENCE</scope>
    <source>
        <strain evidence="7">4376</strain>
    </source>
</reference>
<organism evidence="7 8">
    <name type="scientific">Candidatus Corynebacterium gallistercoris</name>
    <dbReference type="NCBI Taxonomy" id="2838530"/>
    <lineage>
        <taxon>Bacteria</taxon>
        <taxon>Bacillati</taxon>
        <taxon>Actinomycetota</taxon>
        <taxon>Actinomycetes</taxon>
        <taxon>Mycobacteriales</taxon>
        <taxon>Corynebacteriaceae</taxon>
        <taxon>Corynebacterium</taxon>
    </lineage>
</organism>
<dbReference type="InterPro" id="IPR003439">
    <property type="entry name" value="ABC_transporter-like_ATP-bd"/>
</dbReference>
<gene>
    <name evidence="7" type="ORF">H9867_02005</name>
</gene>
<dbReference type="GO" id="GO:0005524">
    <property type="term" value="F:ATP binding"/>
    <property type="evidence" value="ECO:0007669"/>
    <property type="project" value="UniProtKB-KW"/>
</dbReference>
<dbReference type="AlphaFoldDB" id="A0A9D1RWX5"/>